<dbReference type="GO" id="GO:0005737">
    <property type="term" value="C:cytoplasm"/>
    <property type="evidence" value="ECO:0007669"/>
    <property type="project" value="TreeGrafter"/>
</dbReference>
<evidence type="ECO:0000313" key="2">
    <source>
        <dbReference type="Proteomes" id="UP000054516"/>
    </source>
</evidence>
<keyword evidence="2" id="KW-1185">Reference proteome</keyword>
<name>A0A1S7UME8_ROSNE</name>
<dbReference type="PANTHER" id="PTHR48100">
    <property type="entry name" value="BROAD-SPECIFICITY PHOSPHATASE YOR283W-RELATED"/>
    <property type="match status" value="1"/>
</dbReference>
<dbReference type="CDD" id="cd07067">
    <property type="entry name" value="HP_PGM_like"/>
    <property type="match status" value="1"/>
</dbReference>
<evidence type="ECO:0000313" key="1">
    <source>
        <dbReference type="EMBL" id="GAP84528.1"/>
    </source>
</evidence>
<dbReference type="PANTHER" id="PTHR48100:SF54">
    <property type="entry name" value="PHOSPHATASE SPAC5H10.03-RELATED"/>
    <property type="match status" value="1"/>
</dbReference>
<sequence>MPPTIHVIRHAEAAHNVAKDATLRDPKLTETGLSQCEKLASEVAKLGPIEVVLCSPMKRTIQTALAGFPDYVRSKKRIVLLPDLQESGKEPCDIGSTREELEREFGRARLDYSFVAPGWTDKTPSSRYAPQCVLKRARATRLFLRTVAQRHRDTDAHIAVVTHGTYIGALTRTYGQLFGNTEMRSFRFDPLVGGDDIDALLVETPSSIARRDGNTSFLSKIPIPQKKTLRFFKKS</sequence>
<dbReference type="InterPro" id="IPR029033">
    <property type="entry name" value="His_PPase_superfam"/>
</dbReference>
<gene>
    <name evidence="1" type="ORF">SAMD00023353_1100480</name>
</gene>
<dbReference type="Proteomes" id="UP000054516">
    <property type="component" value="Unassembled WGS sequence"/>
</dbReference>
<organism evidence="1">
    <name type="scientific">Rosellinia necatrix</name>
    <name type="common">White root-rot fungus</name>
    <dbReference type="NCBI Taxonomy" id="77044"/>
    <lineage>
        <taxon>Eukaryota</taxon>
        <taxon>Fungi</taxon>
        <taxon>Dikarya</taxon>
        <taxon>Ascomycota</taxon>
        <taxon>Pezizomycotina</taxon>
        <taxon>Sordariomycetes</taxon>
        <taxon>Xylariomycetidae</taxon>
        <taxon>Xylariales</taxon>
        <taxon>Xylariaceae</taxon>
        <taxon>Rosellinia</taxon>
    </lineage>
</organism>
<proteinExistence type="predicted"/>
<dbReference type="AlphaFoldDB" id="A0A1S7UME8"/>
<accession>A0A1S7UME8</accession>
<dbReference type="OMA" id="QNCEART"/>
<dbReference type="SMART" id="SM00855">
    <property type="entry name" value="PGAM"/>
    <property type="match status" value="1"/>
</dbReference>
<dbReference type="InterPro" id="IPR050275">
    <property type="entry name" value="PGM_Phosphatase"/>
</dbReference>
<dbReference type="GO" id="GO:0016791">
    <property type="term" value="F:phosphatase activity"/>
    <property type="evidence" value="ECO:0007669"/>
    <property type="project" value="TreeGrafter"/>
</dbReference>
<reference evidence="1" key="1">
    <citation type="submission" date="2016-03" db="EMBL/GenBank/DDBJ databases">
        <title>Draft genome sequence of Rosellinia necatrix.</title>
        <authorList>
            <person name="Kanematsu S."/>
        </authorList>
    </citation>
    <scope>NUCLEOTIDE SEQUENCE [LARGE SCALE GENOMIC DNA]</scope>
    <source>
        <strain evidence="1">W97</strain>
    </source>
</reference>
<dbReference type="EMBL" id="DF977456">
    <property type="protein sequence ID" value="GAP84528.1"/>
    <property type="molecule type" value="Genomic_DNA"/>
</dbReference>
<protein>
    <submittedName>
        <fullName evidence="1">Putative phosphoglycerate mutase family protein</fullName>
    </submittedName>
</protein>
<dbReference type="OrthoDB" id="496981at2759"/>
<dbReference type="Pfam" id="PF00300">
    <property type="entry name" value="His_Phos_1"/>
    <property type="match status" value="1"/>
</dbReference>
<dbReference type="InterPro" id="IPR013078">
    <property type="entry name" value="His_Pase_superF_clade-1"/>
</dbReference>
<dbReference type="SUPFAM" id="SSF53254">
    <property type="entry name" value="Phosphoglycerate mutase-like"/>
    <property type="match status" value="1"/>
</dbReference>
<dbReference type="Gene3D" id="3.40.50.1240">
    <property type="entry name" value="Phosphoglycerate mutase-like"/>
    <property type="match status" value="1"/>
</dbReference>